<dbReference type="AlphaFoldDB" id="A0A1M2V232"/>
<organism evidence="1 2">
    <name type="scientific">Trametes pubescens</name>
    <name type="common">White-rot fungus</name>
    <dbReference type="NCBI Taxonomy" id="154538"/>
    <lineage>
        <taxon>Eukaryota</taxon>
        <taxon>Fungi</taxon>
        <taxon>Dikarya</taxon>
        <taxon>Basidiomycota</taxon>
        <taxon>Agaricomycotina</taxon>
        <taxon>Agaricomycetes</taxon>
        <taxon>Polyporales</taxon>
        <taxon>Polyporaceae</taxon>
        <taxon>Trametes</taxon>
    </lineage>
</organism>
<evidence type="ECO:0000313" key="1">
    <source>
        <dbReference type="EMBL" id="OJT01607.1"/>
    </source>
</evidence>
<dbReference type="OMA" id="DNWPSNI"/>
<protein>
    <submittedName>
        <fullName evidence="1">Uncharacterized protein</fullName>
    </submittedName>
</protein>
<evidence type="ECO:0000313" key="2">
    <source>
        <dbReference type="Proteomes" id="UP000184267"/>
    </source>
</evidence>
<gene>
    <name evidence="1" type="ORF">TRAPUB_7949</name>
</gene>
<dbReference type="EMBL" id="MNAD01001730">
    <property type="protein sequence ID" value="OJT01607.1"/>
    <property type="molecule type" value="Genomic_DNA"/>
</dbReference>
<sequence>MYPTLARLVRVLPRSQVDPALRPMPAPVRSDVPKQSLIEILQKRKEEVGEAYPANIRIESLEAKTALRGLPRDARRKLVEMLREH</sequence>
<dbReference type="Proteomes" id="UP000184267">
    <property type="component" value="Unassembled WGS sequence"/>
</dbReference>
<accession>A0A1M2V232</accession>
<proteinExistence type="predicted"/>
<dbReference type="OrthoDB" id="3237970at2759"/>
<keyword evidence="2" id="KW-1185">Reference proteome</keyword>
<name>A0A1M2V232_TRAPU</name>
<reference evidence="1 2" key="1">
    <citation type="submission" date="2016-10" db="EMBL/GenBank/DDBJ databases">
        <title>Genome sequence of the basidiomycete white-rot fungus Trametes pubescens.</title>
        <authorList>
            <person name="Makela M.R."/>
            <person name="Granchi Z."/>
            <person name="Peng M."/>
            <person name="De Vries R.P."/>
            <person name="Grigoriev I."/>
            <person name="Riley R."/>
            <person name="Hilden K."/>
        </authorList>
    </citation>
    <scope>NUCLEOTIDE SEQUENCE [LARGE SCALE GENOMIC DNA]</scope>
    <source>
        <strain evidence="1 2">FBCC735</strain>
    </source>
</reference>
<comment type="caution">
    <text evidence="1">The sequence shown here is derived from an EMBL/GenBank/DDBJ whole genome shotgun (WGS) entry which is preliminary data.</text>
</comment>